<evidence type="ECO:0000256" key="2">
    <source>
        <dbReference type="ARBA" id="ARBA00022691"/>
    </source>
</evidence>
<sequence>MRHLSVPRAQTQHWLELCRTKQWNSSTAGVTNLEDGTNAIPLNELAPREGDPIWEGHPHVDITANVRPKTENWLDHLDEDFVAEHGDELPRSFEIQGDVLIVKLGESIWEYGETMADAMLTQFPHVRLVCGTPFYSGVKGEFRIRELIPLASRDGTVSPRTRVRENGYFLWVDPSKVYFSARLSNQRMATLHSSKKLRNKLGRGLVVADPYAGVGPSMASLLKEPGLLSGFLAGDLNPDAVELLKLNIEYFTSRRKDSEGNVAEPLEPNEISCCDAKSWPLDTKNQGVVDLLLVNLPHQSIEHIPALLPLMSRGHTTVLRGWAITERTAISYIESSISEAVLGAGGVVEQLSVDEVKGFSMTKVFVCFEAWMFLLS</sequence>
<dbReference type="GO" id="GO:0008175">
    <property type="term" value="F:tRNA methyltransferase activity"/>
    <property type="evidence" value="ECO:0007669"/>
    <property type="project" value="TreeGrafter"/>
</dbReference>
<dbReference type="InterPro" id="IPR030382">
    <property type="entry name" value="MeTrfase_TRM5/TYW2"/>
</dbReference>
<keyword evidence="3" id="KW-0819">tRNA processing</keyword>
<evidence type="ECO:0000256" key="3">
    <source>
        <dbReference type="ARBA" id="ARBA00022694"/>
    </source>
</evidence>
<dbReference type="InterPro" id="IPR056744">
    <property type="entry name" value="TRM5/TYW2-like_N"/>
</dbReference>
<organism evidence="5">
    <name type="scientific">uncultured archaeon MedDCM-OCT-S05-C418</name>
    <dbReference type="NCBI Taxonomy" id="743091"/>
    <lineage>
        <taxon>Archaea</taxon>
        <taxon>environmental samples</taxon>
    </lineage>
</organism>
<dbReference type="Pfam" id="PF25133">
    <property type="entry name" value="TYW2_N_2"/>
    <property type="match status" value="1"/>
</dbReference>
<protein>
    <submittedName>
        <fullName evidence="5">Methyltransferase</fullName>
    </submittedName>
</protein>
<name>D6PBL0_9ARCH</name>
<dbReference type="PROSITE" id="PS51684">
    <property type="entry name" value="SAM_MT_TRM5_TYW2"/>
    <property type="match status" value="1"/>
</dbReference>
<reference evidence="5" key="1">
    <citation type="journal article" date="2010" name="ISME J.">
        <title>Metagenome of the Mediterranean deep chlorophyll maximum studied by direct and fosmid library 454 pyrosequencing.</title>
        <authorList>
            <person name="Ghai R."/>
            <person name="Martin-Cuadrado A.B."/>
            <person name="Molto A.G."/>
            <person name="Heredia I.G."/>
            <person name="Cabrera R."/>
            <person name="Martin J."/>
            <person name="Verdu M."/>
            <person name="Deschamps P."/>
            <person name="Moreira D."/>
            <person name="Lopez-Garcia P."/>
            <person name="Mira A."/>
            <person name="Rodriguez-Valera F."/>
        </authorList>
    </citation>
    <scope>NUCLEOTIDE SEQUENCE</scope>
</reference>
<keyword evidence="5" id="KW-0489">Methyltransferase</keyword>
<keyword evidence="1 5" id="KW-0808">Transferase</keyword>
<dbReference type="PANTHER" id="PTHR23245">
    <property type="entry name" value="TRNA METHYLTRANSFERASE"/>
    <property type="match status" value="1"/>
</dbReference>
<evidence type="ECO:0000313" key="5">
    <source>
        <dbReference type="EMBL" id="ADD93111.1"/>
    </source>
</evidence>
<dbReference type="Pfam" id="PF02475">
    <property type="entry name" value="TRM5-TYW2_MTfase"/>
    <property type="match status" value="1"/>
</dbReference>
<feature type="domain" description="SAM-dependent methyltransferase TRM5/TYW2-type" evidence="4">
    <location>
        <begin position="93"/>
        <end position="374"/>
    </location>
</feature>
<dbReference type="EMBL" id="GU942965">
    <property type="protein sequence ID" value="ADD93111.1"/>
    <property type="molecule type" value="Genomic_DNA"/>
</dbReference>
<accession>D6PBL0</accession>
<dbReference type="InterPro" id="IPR056743">
    <property type="entry name" value="TRM5-TYW2-like_MTfase"/>
</dbReference>
<evidence type="ECO:0000256" key="1">
    <source>
        <dbReference type="ARBA" id="ARBA00022679"/>
    </source>
</evidence>
<evidence type="ECO:0000259" key="4">
    <source>
        <dbReference type="PROSITE" id="PS51684"/>
    </source>
</evidence>
<dbReference type="Gene3D" id="3.40.50.150">
    <property type="entry name" value="Vaccinia Virus protein VP39"/>
    <property type="match status" value="1"/>
</dbReference>
<dbReference type="Gene3D" id="3.30.300.110">
    <property type="entry name" value="Met-10+ protein-like domains"/>
    <property type="match status" value="1"/>
</dbReference>
<dbReference type="AlphaFoldDB" id="D6PBL0"/>
<dbReference type="GO" id="GO:0030488">
    <property type="term" value="P:tRNA methylation"/>
    <property type="evidence" value="ECO:0007669"/>
    <property type="project" value="TreeGrafter"/>
</dbReference>
<dbReference type="GO" id="GO:0005737">
    <property type="term" value="C:cytoplasm"/>
    <property type="evidence" value="ECO:0007669"/>
    <property type="project" value="TreeGrafter"/>
</dbReference>
<proteinExistence type="predicted"/>
<keyword evidence="2" id="KW-0949">S-adenosyl-L-methionine</keyword>
<dbReference type="SUPFAM" id="SSF53335">
    <property type="entry name" value="S-adenosyl-L-methionine-dependent methyltransferases"/>
    <property type="match status" value="1"/>
</dbReference>
<dbReference type="InterPro" id="IPR029063">
    <property type="entry name" value="SAM-dependent_MTases_sf"/>
</dbReference>